<keyword evidence="1 3" id="KW-0694">RNA-binding</keyword>
<dbReference type="CDD" id="cd02440">
    <property type="entry name" value="AdoMet_MTases"/>
    <property type="match status" value="1"/>
</dbReference>
<dbReference type="InterPro" id="IPR036986">
    <property type="entry name" value="S4_RNA-bd_sf"/>
</dbReference>
<organism evidence="5">
    <name type="scientific">Desulfomonile tiedjei</name>
    <dbReference type="NCBI Taxonomy" id="2358"/>
    <lineage>
        <taxon>Bacteria</taxon>
        <taxon>Pseudomonadati</taxon>
        <taxon>Thermodesulfobacteriota</taxon>
        <taxon>Desulfomonilia</taxon>
        <taxon>Desulfomonilales</taxon>
        <taxon>Desulfomonilaceae</taxon>
        <taxon>Desulfomonile</taxon>
    </lineage>
</organism>
<dbReference type="InterPro" id="IPR002942">
    <property type="entry name" value="S4_RNA-bd"/>
</dbReference>
<keyword evidence="5" id="KW-0489">Methyltransferase</keyword>
<evidence type="ECO:0000259" key="4">
    <source>
        <dbReference type="SMART" id="SM00363"/>
    </source>
</evidence>
<dbReference type="SUPFAM" id="SSF53335">
    <property type="entry name" value="S-adenosyl-L-methionine-dependent methyltransferases"/>
    <property type="match status" value="1"/>
</dbReference>
<dbReference type="PANTHER" id="PTHR32319:SF0">
    <property type="entry name" value="BACTERIAL HEMOLYSIN-LIKE PROTEIN"/>
    <property type="match status" value="1"/>
</dbReference>
<sequence>MTSISSPPLPSGGSATKKRLDILIYERGLTRSRQHAAALIMAGKVFVNGAKVEKAGAQVGADASVRIVEDRPYVSRGGVKLAGALEHFAIDPRGLVILDAGASTGGFTHCLLEKGARRVVCVDVGYGQMDWQLRNDPRVLLTEHTNIRRLEPEMLPVALDAAVADLSFISLKLVFPVIRRLLRPGSWFLPLVKPQFEVGKANVGKGGVVRNLEHIARALAEVKAAAAKAGFEVRGEVESSIRGAKGNREFFLYLVSC</sequence>
<comment type="caution">
    <text evidence="5">The sequence shown here is derived from an EMBL/GenBank/DDBJ whole genome shotgun (WGS) entry which is preliminary data.</text>
</comment>
<dbReference type="CDD" id="cd00165">
    <property type="entry name" value="S4"/>
    <property type="match status" value="1"/>
</dbReference>
<dbReference type="PROSITE" id="PS50889">
    <property type="entry name" value="S4"/>
    <property type="match status" value="1"/>
</dbReference>
<name>A0A7C4AQM6_9BACT</name>
<dbReference type="InterPro" id="IPR047048">
    <property type="entry name" value="TlyA"/>
</dbReference>
<evidence type="ECO:0000256" key="3">
    <source>
        <dbReference type="PROSITE-ProRule" id="PRU00182"/>
    </source>
</evidence>
<dbReference type="InterPro" id="IPR029063">
    <property type="entry name" value="SAM-dependent_MTases_sf"/>
</dbReference>
<dbReference type="GO" id="GO:0003723">
    <property type="term" value="F:RNA binding"/>
    <property type="evidence" value="ECO:0007669"/>
    <property type="project" value="UniProtKB-KW"/>
</dbReference>
<accession>A0A7C4AQM6</accession>
<feature type="domain" description="RNA-binding S4" evidence="4">
    <location>
        <begin position="18"/>
        <end position="82"/>
    </location>
</feature>
<gene>
    <name evidence="5" type="ORF">ENV54_02950</name>
</gene>
<dbReference type="InterPro" id="IPR002877">
    <property type="entry name" value="RNA_MeTrfase_FtsJ_dom"/>
</dbReference>
<protein>
    <submittedName>
        <fullName evidence="5">TlyA family RNA methyltransferase</fullName>
    </submittedName>
</protein>
<dbReference type="SMART" id="SM00363">
    <property type="entry name" value="S4"/>
    <property type="match status" value="1"/>
</dbReference>
<dbReference type="PIRSF" id="PIRSF005578">
    <property type="entry name" value="TlyA"/>
    <property type="match status" value="1"/>
</dbReference>
<dbReference type="GO" id="GO:0032259">
    <property type="term" value="P:methylation"/>
    <property type="evidence" value="ECO:0007669"/>
    <property type="project" value="UniProtKB-KW"/>
</dbReference>
<dbReference type="AlphaFoldDB" id="A0A7C4AQM6"/>
<evidence type="ECO:0000313" key="5">
    <source>
        <dbReference type="EMBL" id="HGH60240.1"/>
    </source>
</evidence>
<comment type="similarity">
    <text evidence="2">Belongs to the TlyA family.</text>
</comment>
<reference evidence="5" key="1">
    <citation type="journal article" date="2020" name="mSystems">
        <title>Genome- and Community-Level Interaction Insights into Carbon Utilization and Element Cycling Functions of Hydrothermarchaeota in Hydrothermal Sediment.</title>
        <authorList>
            <person name="Zhou Z."/>
            <person name="Liu Y."/>
            <person name="Xu W."/>
            <person name="Pan J."/>
            <person name="Luo Z.H."/>
            <person name="Li M."/>
        </authorList>
    </citation>
    <scope>NUCLEOTIDE SEQUENCE [LARGE SCALE GENOMIC DNA]</scope>
    <source>
        <strain evidence="5">SpSt-769</strain>
    </source>
</reference>
<dbReference type="EMBL" id="DTGT01000095">
    <property type="protein sequence ID" value="HGH60240.1"/>
    <property type="molecule type" value="Genomic_DNA"/>
</dbReference>
<dbReference type="PANTHER" id="PTHR32319">
    <property type="entry name" value="BACTERIAL HEMOLYSIN-LIKE PROTEIN"/>
    <property type="match status" value="1"/>
</dbReference>
<dbReference type="Gene3D" id="3.40.50.150">
    <property type="entry name" value="Vaccinia Virus protein VP39"/>
    <property type="match status" value="1"/>
</dbReference>
<evidence type="ECO:0000256" key="1">
    <source>
        <dbReference type="ARBA" id="ARBA00022884"/>
    </source>
</evidence>
<keyword evidence="5" id="KW-0808">Transferase</keyword>
<dbReference type="Pfam" id="PF01479">
    <property type="entry name" value="S4"/>
    <property type="match status" value="1"/>
</dbReference>
<dbReference type="Gene3D" id="3.10.290.10">
    <property type="entry name" value="RNA-binding S4 domain"/>
    <property type="match status" value="1"/>
</dbReference>
<dbReference type="NCBIfam" id="TIGR00478">
    <property type="entry name" value="tly"/>
    <property type="match status" value="1"/>
</dbReference>
<dbReference type="GO" id="GO:0008168">
    <property type="term" value="F:methyltransferase activity"/>
    <property type="evidence" value="ECO:0007669"/>
    <property type="project" value="UniProtKB-KW"/>
</dbReference>
<proteinExistence type="inferred from homology"/>
<dbReference type="SUPFAM" id="SSF55174">
    <property type="entry name" value="Alpha-L RNA-binding motif"/>
    <property type="match status" value="1"/>
</dbReference>
<dbReference type="InterPro" id="IPR004538">
    <property type="entry name" value="Hemolysin_A/TlyA"/>
</dbReference>
<dbReference type="Pfam" id="PF01728">
    <property type="entry name" value="FtsJ"/>
    <property type="match status" value="1"/>
</dbReference>
<evidence type="ECO:0000256" key="2">
    <source>
        <dbReference type="ARBA" id="ARBA00029460"/>
    </source>
</evidence>